<protein>
    <submittedName>
        <fullName evidence="2">Type II toxin-antitoxin system prevent-host-death family antitoxin</fullName>
    </submittedName>
</protein>
<proteinExistence type="inferred from homology"/>
<sequence>MPYLAELADLPRHNTSMVRNKWGDIVRQVHQTGSVAITNHSNVEMVLIDAETYRQVTDALATIKAREQGMLDELASRFDARLAVLRMPDAQDKVGALLASRGRLGQRPKVGASY</sequence>
<dbReference type="SUPFAM" id="SSF143120">
    <property type="entry name" value="YefM-like"/>
    <property type="match status" value="1"/>
</dbReference>
<gene>
    <name evidence="2" type="ORF">WKW80_24275</name>
</gene>
<dbReference type="RefSeq" id="WP_340366134.1">
    <property type="nucleotide sequence ID" value="NZ_JBBKZV010000019.1"/>
</dbReference>
<accession>A0ABU8W4Y6</accession>
<dbReference type="EMBL" id="JBBKZV010000019">
    <property type="protein sequence ID" value="MEJ8825107.1"/>
    <property type="molecule type" value="Genomic_DNA"/>
</dbReference>
<comment type="caution">
    <text evidence="2">The sequence shown here is derived from an EMBL/GenBank/DDBJ whole genome shotgun (WGS) entry which is preliminary data.</text>
</comment>
<organism evidence="2 3">
    <name type="scientific">Variovorax humicola</name>
    <dbReference type="NCBI Taxonomy" id="1769758"/>
    <lineage>
        <taxon>Bacteria</taxon>
        <taxon>Pseudomonadati</taxon>
        <taxon>Pseudomonadota</taxon>
        <taxon>Betaproteobacteria</taxon>
        <taxon>Burkholderiales</taxon>
        <taxon>Comamonadaceae</taxon>
        <taxon>Variovorax</taxon>
    </lineage>
</organism>
<evidence type="ECO:0000313" key="3">
    <source>
        <dbReference type="Proteomes" id="UP001363010"/>
    </source>
</evidence>
<dbReference type="NCBIfam" id="TIGR01552">
    <property type="entry name" value="phd_fam"/>
    <property type="match status" value="1"/>
</dbReference>
<dbReference type="Proteomes" id="UP001363010">
    <property type="component" value="Unassembled WGS sequence"/>
</dbReference>
<comment type="similarity">
    <text evidence="1">Belongs to the phD/YefM antitoxin family.</text>
</comment>
<dbReference type="Gene3D" id="3.40.1620.10">
    <property type="entry name" value="YefM-like domain"/>
    <property type="match status" value="1"/>
</dbReference>
<evidence type="ECO:0000256" key="1">
    <source>
        <dbReference type="ARBA" id="ARBA00009981"/>
    </source>
</evidence>
<evidence type="ECO:0000313" key="2">
    <source>
        <dbReference type="EMBL" id="MEJ8825107.1"/>
    </source>
</evidence>
<reference evidence="2 3" key="1">
    <citation type="submission" date="2024-03" db="EMBL/GenBank/DDBJ databases">
        <title>Novel species of the genus Variovorax.</title>
        <authorList>
            <person name="Liu Q."/>
            <person name="Xin Y.-H."/>
        </authorList>
    </citation>
    <scope>NUCLEOTIDE SEQUENCE [LARGE SCALE GENOMIC DNA]</scope>
    <source>
        <strain evidence="2 3">KACC 18501</strain>
    </source>
</reference>
<dbReference type="InterPro" id="IPR036165">
    <property type="entry name" value="YefM-like_sf"/>
</dbReference>
<keyword evidence="3" id="KW-1185">Reference proteome</keyword>
<name>A0ABU8W4Y6_9BURK</name>